<evidence type="ECO:0000313" key="3">
    <source>
        <dbReference type="Proteomes" id="UP000184499"/>
    </source>
</evidence>
<dbReference type="EMBL" id="KV878680">
    <property type="protein sequence ID" value="OJJ75439.1"/>
    <property type="molecule type" value="Genomic_DNA"/>
</dbReference>
<evidence type="ECO:0000313" key="2">
    <source>
        <dbReference type="EMBL" id="OJJ75439.1"/>
    </source>
</evidence>
<dbReference type="Proteomes" id="UP000184499">
    <property type="component" value="Unassembled WGS sequence"/>
</dbReference>
<dbReference type="RefSeq" id="XP_067482686.1">
    <property type="nucleotide sequence ID" value="XM_067623784.1"/>
</dbReference>
<reference evidence="3" key="1">
    <citation type="journal article" date="2017" name="Genome Biol.">
        <title>Comparative genomics reveals high biological diversity and specific adaptations in the industrially and medically important fungal genus Aspergillus.</title>
        <authorList>
            <person name="de Vries R.P."/>
            <person name="Riley R."/>
            <person name="Wiebenga A."/>
            <person name="Aguilar-Osorio G."/>
            <person name="Amillis S."/>
            <person name="Uchima C.A."/>
            <person name="Anderluh G."/>
            <person name="Asadollahi M."/>
            <person name="Askin M."/>
            <person name="Barry K."/>
            <person name="Battaglia E."/>
            <person name="Bayram O."/>
            <person name="Benocci T."/>
            <person name="Braus-Stromeyer S.A."/>
            <person name="Caldana C."/>
            <person name="Canovas D."/>
            <person name="Cerqueira G.C."/>
            <person name="Chen F."/>
            <person name="Chen W."/>
            <person name="Choi C."/>
            <person name="Clum A."/>
            <person name="Dos Santos R.A."/>
            <person name="Damasio A.R."/>
            <person name="Diallinas G."/>
            <person name="Emri T."/>
            <person name="Fekete E."/>
            <person name="Flipphi M."/>
            <person name="Freyberg S."/>
            <person name="Gallo A."/>
            <person name="Gournas C."/>
            <person name="Habgood R."/>
            <person name="Hainaut M."/>
            <person name="Harispe M.L."/>
            <person name="Henrissat B."/>
            <person name="Hilden K.S."/>
            <person name="Hope R."/>
            <person name="Hossain A."/>
            <person name="Karabika E."/>
            <person name="Karaffa L."/>
            <person name="Karanyi Z."/>
            <person name="Krasevec N."/>
            <person name="Kuo A."/>
            <person name="Kusch H."/>
            <person name="LaButti K."/>
            <person name="Lagendijk E.L."/>
            <person name="Lapidus A."/>
            <person name="Levasseur A."/>
            <person name="Lindquist E."/>
            <person name="Lipzen A."/>
            <person name="Logrieco A.F."/>
            <person name="MacCabe A."/>
            <person name="Maekelae M.R."/>
            <person name="Malavazi I."/>
            <person name="Melin P."/>
            <person name="Meyer V."/>
            <person name="Mielnichuk N."/>
            <person name="Miskei M."/>
            <person name="Molnar A.P."/>
            <person name="Mule G."/>
            <person name="Ngan C.Y."/>
            <person name="Orejas M."/>
            <person name="Orosz E."/>
            <person name="Ouedraogo J.P."/>
            <person name="Overkamp K.M."/>
            <person name="Park H.-S."/>
            <person name="Perrone G."/>
            <person name="Piumi F."/>
            <person name="Punt P.J."/>
            <person name="Ram A.F."/>
            <person name="Ramon A."/>
            <person name="Rauscher S."/>
            <person name="Record E."/>
            <person name="Riano-Pachon D.M."/>
            <person name="Robert V."/>
            <person name="Roehrig J."/>
            <person name="Ruller R."/>
            <person name="Salamov A."/>
            <person name="Salih N.S."/>
            <person name="Samson R.A."/>
            <person name="Sandor E."/>
            <person name="Sanguinetti M."/>
            <person name="Schuetze T."/>
            <person name="Sepcic K."/>
            <person name="Shelest E."/>
            <person name="Sherlock G."/>
            <person name="Sophianopoulou V."/>
            <person name="Squina F.M."/>
            <person name="Sun H."/>
            <person name="Susca A."/>
            <person name="Todd R.B."/>
            <person name="Tsang A."/>
            <person name="Unkles S.E."/>
            <person name="van de Wiele N."/>
            <person name="van Rossen-Uffink D."/>
            <person name="Oliveira J.V."/>
            <person name="Vesth T.C."/>
            <person name="Visser J."/>
            <person name="Yu J.-H."/>
            <person name="Zhou M."/>
            <person name="Andersen M.R."/>
            <person name="Archer D.B."/>
            <person name="Baker S.E."/>
            <person name="Benoit I."/>
            <person name="Brakhage A.A."/>
            <person name="Braus G.H."/>
            <person name="Fischer R."/>
            <person name="Frisvad J.C."/>
            <person name="Goldman G.H."/>
            <person name="Houbraken J."/>
            <person name="Oakley B."/>
            <person name="Pocsi I."/>
            <person name="Scazzocchio C."/>
            <person name="Seiboth B."/>
            <person name="vanKuyk P.A."/>
            <person name="Wortman J."/>
            <person name="Dyer P.S."/>
            <person name="Grigoriev I.V."/>
        </authorList>
    </citation>
    <scope>NUCLEOTIDE SEQUENCE [LARGE SCALE GENOMIC DNA]</scope>
    <source>
        <strain evidence="3">CBS 101740 / IMI 381727 / IBT 21946</strain>
    </source>
</reference>
<dbReference type="AlphaFoldDB" id="A0A1L9UV50"/>
<accession>A0A1L9UV50</accession>
<proteinExistence type="predicted"/>
<protein>
    <recommendedName>
        <fullName evidence="4">GPI anchored cell wall protein</fullName>
    </recommendedName>
</protein>
<dbReference type="VEuPathDB" id="FungiDB:ASPBRDRAFT_37709"/>
<sequence length="221" mass="21615">MQFTKSTTTLLTTLLPLLPLTTASDAVSTVSLFSYHATTTAAAGIPQMSLSEIPLGASIISANPTATTMAVSCLTTDNCVLPSPFTVTAGPSTYTLSAVYSTSVEGVQEVLTIVEDCKITGVTQGASCSVSYGVEATYKGFGTSTSIATAISVASAEIGYETVSVTGGADKLNAAATATGTASGTATGSGSKSAETGMAGRNAVGAGALAVGVAVAGLGML</sequence>
<keyword evidence="1" id="KW-0732">Signal</keyword>
<dbReference type="OMA" id="CSFTRLS"/>
<evidence type="ECO:0000256" key="1">
    <source>
        <dbReference type="SAM" id="SignalP"/>
    </source>
</evidence>
<organism evidence="2 3">
    <name type="scientific">Aspergillus brasiliensis (strain CBS 101740 / IMI 381727 / IBT 21946)</name>
    <dbReference type="NCBI Taxonomy" id="767769"/>
    <lineage>
        <taxon>Eukaryota</taxon>
        <taxon>Fungi</taxon>
        <taxon>Dikarya</taxon>
        <taxon>Ascomycota</taxon>
        <taxon>Pezizomycotina</taxon>
        <taxon>Eurotiomycetes</taxon>
        <taxon>Eurotiomycetidae</taxon>
        <taxon>Eurotiales</taxon>
        <taxon>Aspergillaceae</taxon>
        <taxon>Aspergillus</taxon>
        <taxon>Aspergillus subgen. Circumdati</taxon>
    </lineage>
</organism>
<dbReference type="STRING" id="767769.A0A1L9UV50"/>
<feature type="chain" id="PRO_5012092416" description="GPI anchored cell wall protein" evidence="1">
    <location>
        <begin position="24"/>
        <end position="221"/>
    </location>
</feature>
<keyword evidence="3" id="KW-1185">Reference proteome</keyword>
<feature type="signal peptide" evidence="1">
    <location>
        <begin position="1"/>
        <end position="23"/>
    </location>
</feature>
<evidence type="ECO:0008006" key="4">
    <source>
        <dbReference type="Google" id="ProtNLM"/>
    </source>
</evidence>
<dbReference type="OrthoDB" id="4991875at2759"/>
<name>A0A1L9UV50_ASPBC</name>
<dbReference type="GeneID" id="93576272"/>
<gene>
    <name evidence="2" type="ORF">ASPBRDRAFT_37709</name>
</gene>